<organism evidence="2 3">
    <name type="scientific">Catenulispora yoronensis</name>
    <dbReference type="NCBI Taxonomy" id="450799"/>
    <lineage>
        <taxon>Bacteria</taxon>
        <taxon>Bacillati</taxon>
        <taxon>Actinomycetota</taxon>
        <taxon>Actinomycetes</taxon>
        <taxon>Catenulisporales</taxon>
        <taxon>Catenulisporaceae</taxon>
        <taxon>Catenulispora</taxon>
    </lineage>
</organism>
<dbReference type="RefSeq" id="WP_344663366.1">
    <property type="nucleotide sequence ID" value="NZ_BAAAQN010000001.1"/>
</dbReference>
<accession>A0ABN2TJU4</accession>
<dbReference type="InterPro" id="IPR050765">
    <property type="entry name" value="Riboflavin_Biosynth_HTPR"/>
</dbReference>
<evidence type="ECO:0000313" key="3">
    <source>
        <dbReference type="Proteomes" id="UP001500751"/>
    </source>
</evidence>
<feature type="domain" description="Bacterial bifunctional deaminase-reductase C-terminal" evidence="1">
    <location>
        <begin position="4"/>
        <end position="183"/>
    </location>
</feature>
<evidence type="ECO:0000259" key="1">
    <source>
        <dbReference type="Pfam" id="PF01872"/>
    </source>
</evidence>
<dbReference type="Gene3D" id="3.40.430.10">
    <property type="entry name" value="Dihydrofolate Reductase, subunit A"/>
    <property type="match status" value="1"/>
</dbReference>
<evidence type="ECO:0000313" key="2">
    <source>
        <dbReference type="EMBL" id="GAA2010378.1"/>
    </source>
</evidence>
<comment type="caution">
    <text evidence="2">The sequence shown here is derived from an EMBL/GenBank/DDBJ whole genome shotgun (WGS) entry which is preliminary data.</text>
</comment>
<dbReference type="PANTHER" id="PTHR38011">
    <property type="entry name" value="DIHYDROFOLATE REDUCTASE FAMILY PROTEIN (AFU_ORTHOLOGUE AFUA_8G06820)"/>
    <property type="match status" value="1"/>
</dbReference>
<dbReference type="Pfam" id="PF01872">
    <property type="entry name" value="RibD_C"/>
    <property type="match status" value="1"/>
</dbReference>
<dbReference type="Proteomes" id="UP001500751">
    <property type="component" value="Unassembled WGS sequence"/>
</dbReference>
<name>A0ABN2TJU4_9ACTN</name>
<proteinExistence type="predicted"/>
<dbReference type="InterPro" id="IPR024072">
    <property type="entry name" value="DHFR-like_dom_sf"/>
</dbReference>
<protein>
    <submittedName>
        <fullName evidence="2">Dihydrofolate reductase family protein</fullName>
    </submittedName>
</protein>
<dbReference type="InterPro" id="IPR002734">
    <property type="entry name" value="RibDG_C"/>
</dbReference>
<dbReference type="EMBL" id="BAAAQN010000001">
    <property type="protein sequence ID" value="GAA2010378.1"/>
    <property type="molecule type" value="Genomic_DNA"/>
</dbReference>
<dbReference type="SUPFAM" id="SSF53597">
    <property type="entry name" value="Dihydrofolate reductase-like"/>
    <property type="match status" value="1"/>
</dbReference>
<dbReference type="PANTHER" id="PTHR38011:SF12">
    <property type="entry name" value="BIFUNCTIONAL DEAMINASE-REDUCTASE DOMAIN PROTEIN"/>
    <property type="match status" value="1"/>
</dbReference>
<sequence length="208" mass="22178">MNNIVLYMSMSLDGFISGPQDGPGRGFGIGGERLHDWLSPGGVDPGSHRPTSGPGTVVFDEAMATGAVITGRRTFDFAGRWDGDHHDGVPIFVLTHSAPDEPAPGHATYVTDGIEACVAKAKAAAGDRDILLHGASVAQACLRAGLLDEMELQLVPVLLGQGRRLFEDLPPDHHELELVRSLEGADALYLRYRVRSKGPEGSKRSEST</sequence>
<gene>
    <name evidence="2" type="ORF">GCM10009839_00310</name>
</gene>
<reference evidence="2 3" key="1">
    <citation type="journal article" date="2019" name="Int. J. Syst. Evol. Microbiol.">
        <title>The Global Catalogue of Microorganisms (GCM) 10K type strain sequencing project: providing services to taxonomists for standard genome sequencing and annotation.</title>
        <authorList>
            <consortium name="The Broad Institute Genomics Platform"/>
            <consortium name="The Broad Institute Genome Sequencing Center for Infectious Disease"/>
            <person name="Wu L."/>
            <person name="Ma J."/>
        </authorList>
    </citation>
    <scope>NUCLEOTIDE SEQUENCE [LARGE SCALE GENOMIC DNA]</scope>
    <source>
        <strain evidence="2 3">JCM 16014</strain>
    </source>
</reference>
<keyword evidence="3" id="KW-1185">Reference proteome</keyword>